<dbReference type="EMBL" id="ABOX02000069">
    <property type="protein sequence ID" value="EEF57424.1"/>
    <property type="molecule type" value="Genomic_DNA"/>
</dbReference>
<dbReference type="InterPro" id="IPR001943">
    <property type="entry name" value="UVR_dom"/>
</dbReference>
<dbReference type="OrthoDB" id="9788704at2"/>
<keyword evidence="4" id="KW-1185">Reference proteome</keyword>
<dbReference type="PANTHER" id="PTHR38430:SF1">
    <property type="entry name" value="PROTEIN-ARGININE KINASE ACTIVATOR PROTEIN"/>
    <property type="match status" value="1"/>
</dbReference>
<keyword evidence="1" id="KW-0742">SOS response</keyword>
<dbReference type="PROSITE" id="PS50151">
    <property type="entry name" value="UVR"/>
    <property type="match status" value="1"/>
</dbReference>
<comment type="caution">
    <text evidence="3">The sequence shown here is derived from an EMBL/GenBank/DDBJ whole genome shotgun (WGS) entry which is preliminary data.</text>
</comment>
<accession>B9XRW5</accession>
<dbReference type="Gene3D" id="4.10.860.10">
    <property type="entry name" value="UVR domain"/>
    <property type="match status" value="1"/>
</dbReference>
<feature type="domain" description="UVR" evidence="2">
    <location>
        <begin position="127"/>
        <end position="162"/>
    </location>
</feature>
<dbReference type="SUPFAM" id="SSF46600">
    <property type="entry name" value="C-terminal UvrC-binding domain of UvrB"/>
    <property type="match status" value="1"/>
</dbReference>
<name>B9XRW5_PEDPL</name>
<dbReference type="GO" id="GO:0046870">
    <property type="term" value="F:cadmium ion binding"/>
    <property type="evidence" value="ECO:0007669"/>
    <property type="project" value="TreeGrafter"/>
</dbReference>
<evidence type="ECO:0000313" key="3">
    <source>
        <dbReference type="EMBL" id="EEF57424.1"/>
    </source>
</evidence>
<dbReference type="GO" id="GO:1990169">
    <property type="term" value="P:stress response to copper ion"/>
    <property type="evidence" value="ECO:0007669"/>
    <property type="project" value="TreeGrafter"/>
</dbReference>
<sequence length="172" mass="18522">MMCCICKEKEATVHLTQIAGDKMQKVDLCEECAKNKGVNDPAGFSLADLLLGLGASQEIEQSAGGAELKCPKCGFTQADFKKAGRLGCADCYNTFAEGLEGLLKTMHKGVRHVGKVPAALQQSRDTAERLKTLQKKLAKAIEDENFEQAAILRDEIKQMGNKTGNATSTKAD</sequence>
<dbReference type="InterPro" id="IPR025542">
    <property type="entry name" value="YacH"/>
</dbReference>
<dbReference type="PIRSF" id="PIRSF015034">
    <property type="entry name" value="YacH"/>
    <property type="match status" value="1"/>
</dbReference>
<dbReference type="GO" id="GO:0050897">
    <property type="term" value="F:cobalt ion binding"/>
    <property type="evidence" value="ECO:0007669"/>
    <property type="project" value="TreeGrafter"/>
</dbReference>
<proteinExistence type="predicted"/>
<dbReference type="PANTHER" id="PTHR38430">
    <property type="entry name" value="PROTEIN-ARGININE KINASE ACTIVATOR PROTEIN"/>
    <property type="match status" value="1"/>
</dbReference>
<evidence type="ECO:0000313" key="4">
    <source>
        <dbReference type="Proteomes" id="UP000003688"/>
    </source>
</evidence>
<dbReference type="RefSeq" id="WP_007418548.1">
    <property type="nucleotide sequence ID" value="NZ_ABOX02000069.1"/>
</dbReference>
<organism evidence="3 4">
    <name type="scientific">Pedosphaera parvula (strain Ellin514)</name>
    <dbReference type="NCBI Taxonomy" id="320771"/>
    <lineage>
        <taxon>Bacteria</taxon>
        <taxon>Pseudomonadati</taxon>
        <taxon>Verrucomicrobiota</taxon>
        <taxon>Pedosphaerae</taxon>
        <taxon>Pedosphaerales</taxon>
        <taxon>Pedosphaeraceae</taxon>
        <taxon>Pedosphaera</taxon>
    </lineage>
</organism>
<evidence type="ECO:0000256" key="1">
    <source>
        <dbReference type="ARBA" id="ARBA00023236"/>
    </source>
</evidence>
<dbReference type="AlphaFoldDB" id="B9XRW5"/>
<keyword evidence="1" id="KW-0227">DNA damage</keyword>
<dbReference type="GO" id="GO:1990170">
    <property type="term" value="P:stress response to cadmium ion"/>
    <property type="evidence" value="ECO:0007669"/>
    <property type="project" value="TreeGrafter"/>
</dbReference>
<evidence type="ECO:0000259" key="2">
    <source>
        <dbReference type="PROSITE" id="PS50151"/>
    </source>
</evidence>
<dbReference type="GO" id="GO:0005507">
    <property type="term" value="F:copper ion binding"/>
    <property type="evidence" value="ECO:0007669"/>
    <property type="project" value="TreeGrafter"/>
</dbReference>
<dbReference type="Pfam" id="PF02151">
    <property type="entry name" value="UVR"/>
    <property type="match status" value="1"/>
</dbReference>
<dbReference type="Proteomes" id="UP000003688">
    <property type="component" value="Unassembled WGS sequence"/>
</dbReference>
<dbReference type="GO" id="GO:0009432">
    <property type="term" value="P:SOS response"/>
    <property type="evidence" value="ECO:0007669"/>
    <property type="project" value="UniProtKB-KW"/>
</dbReference>
<dbReference type="GO" id="GO:0008270">
    <property type="term" value="F:zinc ion binding"/>
    <property type="evidence" value="ECO:0007669"/>
    <property type="project" value="TreeGrafter"/>
</dbReference>
<protein>
    <submittedName>
        <fullName evidence="3">UvrB/UvrC protein</fullName>
    </submittedName>
</protein>
<reference evidence="3 4" key="1">
    <citation type="journal article" date="2011" name="J. Bacteriol.">
        <title>Genome sequence of 'Pedosphaera parvula' Ellin514, an aerobic Verrucomicrobial isolate from pasture soil.</title>
        <authorList>
            <person name="Kant R."/>
            <person name="van Passel M.W."/>
            <person name="Sangwan P."/>
            <person name="Palva A."/>
            <person name="Lucas S."/>
            <person name="Copeland A."/>
            <person name="Lapidus A."/>
            <person name="Glavina Del Rio T."/>
            <person name="Dalin E."/>
            <person name="Tice H."/>
            <person name="Bruce D."/>
            <person name="Goodwin L."/>
            <person name="Pitluck S."/>
            <person name="Chertkov O."/>
            <person name="Larimer F.W."/>
            <person name="Land M.L."/>
            <person name="Hauser L."/>
            <person name="Brettin T.S."/>
            <person name="Detter J.C."/>
            <person name="Han S."/>
            <person name="de Vos W.M."/>
            <person name="Janssen P.H."/>
            <person name="Smidt H."/>
        </authorList>
    </citation>
    <scope>NUCLEOTIDE SEQUENCE [LARGE SCALE GENOMIC DNA]</scope>
    <source>
        <strain evidence="3 4">Ellin514</strain>
    </source>
</reference>
<dbReference type="STRING" id="320771.Cflav_PD0269"/>
<dbReference type="InterPro" id="IPR036876">
    <property type="entry name" value="UVR_dom_sf"/>
</dbReference>
<gene>
    <name evidence="3" type="ORF">Cflav_PD0269</name>
</gene>